<reference evidence="2 3" key="1">
    <citation type="submission" date="2016-02" db="EMBL/GenBank/DDBJ databases">
        <title>Genome analysis of coral dinoflagellate symbionts highlights evolutionary adaptations to a symbiotic lifestyle.</title>
        <authorList>
            <person name="Aranda M."/>
            <person name="Li Y."/>
            <person name="Liew Y.J."/>
            <person name="Baumgarten S."/>
            <person name="Simakov O."/>
            <person name="Wilson M."/>
            <person name="Piel J."/>
            <person name="Ashoor H."/>
            <person name="Bougouffa S."/>
            <person name="Bajic V.B."/>
            <person name="Ryu T."/>
            <person name="Ravasi T."/>
            <person name="Bayer T."/>
            <person name="Micklem G."/>
            <person name="Kim H."/>
            <person name="Bhak J."/>
            <person name="Lajeunesse T.C."/>
            <person name="Voolstra C.R."/>
        </authorList>
    </citation>
    <scope>NUCLEOTIDE SEQUENCE [LARGE SCALE GENOMIC DNA]</scope>
    <source>
        <strain evidence="2 3">CCMP2467</strain>
    </source>
</reference>
<evidence type="ECO:0000313" key="2">
    <source>
        <dbReference type="EMBL" id="OLP90424.1"/>
    </source>
</evidence>
<gene>
    <name evidence="2" type="ORF">AK812_SmicGene28001</name>
</gene>
<evidence type="ECO:0008006" key="4">
    <source>
        <dbReference type="Google" id="ProtNLM"/>
    </source>
</evidence>
<dbReference type="EMBL" id="LSRX01000712">
    <property type="protein sequence ID" value="OLP90424.1"/>
    <property type="molecule type" value="Genomic_DNA"/>
</dbReference>
<proteinExistence type="predicted"/>
<protein>
    <recommendedName>
        <fullName evidence="4">EamA domain-containing protein</fullName>
    </recommendedName>
</protein>
<name>A0A1Q9D5K9_SYMMI</name>
<dbReference type="AlphaFoldDB" id="A0A1Q9D5K9"/>
<comment type="caution">
    <text evidence="2">The sequence shown here is derived from an EMBL/GenBank/DDBJ whole genome shotgun (WGS) entry which is preliminary data.</text>
</comment>
<keyword evidence="1" id="KW-0472">Membrane</keyword>
<evidence type="ECO:0000256" key="1">
    <source>
        <dbReference type="SAM" id="Phobius"/>
    </source>
</evidence>
<keyword evidence="1" id="KW-0812">Transmembrane</keyword>
<feature type="transmembrane region" description="Helical" evidence="1">
    <location>
        <begin position="116"/>
        <end position="135"/>
    </location>
</feature>
<feature type="transmembrane region" description="Helical" evidence="1">
    <location>
        <begin position="141"/>
        <end position="161"/>
    </location>
</feature>
<dbReference type="Proteomes" id="UP000186817">
    <property type="component" value="Unassembled WGS sequence"/>
</dbReference>
<feature type="transmembrane region" description="Helical" evidence="1">
    <location>
        <begin position="9"/>
        <end position="30"/>
    </location>
</feature>
<accession>A0A1Q9D5K9</accession>
<sequence length="194" mass="20644">MPANRRHSCLLLDVSAFITCAIIAGSMFLFTSQLKDSFPPLSLVMCRLLPGSCALLACQLHVQACAMPGELCMLRREVMCRLLPGSCALLACQLHVQACAMPGELCMLRREEVRKLAFVGICNTVLPYTFFAAALSLGINVSAASALVGATPIFAVAITALGDMYRQRGLQGCWQRGDVPGLCMGMIGAQGSIA</sequence>
<evidence type="ECO:0000313" key="3">
    <source>
        <dbReference type="Proteomes" id="UP000186817"/>
    </source>
</evidence>
<organism evidence="2 3">
    <name type="scientific">Symbiodinium microadriaticum</name>
    <name type="common">Dinoflagellate</name>
    <name type="synonym">Zooxanthella microadriatica</name>
    <dbReference type="NCBI Taxonomy" id="2951"/>
    <lineage>
        <taxon>Eukaryota</taxon>
        <taxon>Sar</taxon>
        <taxon>Alveolata</taxon>
        <taxon>Dinophyceae</taxon>
        <taxon>Suessiales</taxon>
        <taxon>Symbiodiniaceae</taxon>
        <taxon>Symbiodinium</taxon>
    </lineage>
</organism>
<keyword evidence="3" id="KW-1185">Reference proteome</keyword>
<keyword evidence="1" id="KW-1133">Transmembrane helix</keyword>